<protein>
    <submittedName>
        <fullName evidence="1">Uncharacterized protein</fullName>
    </submittedName>
</protein>
<evidence type="ECO:0000313" key="1">
    <source>
        <dbReference type="EMBL" id="MFC6660127.1"/>
    </source>
</evidence>
<keyword evidence="2" id="KW-1185">Reference proteome</keyword>
<organism evidence="1 2">
    <name type="scientific">Deinococcus multiflagellatus</name>
    <dbReference type="NCBI Taxonomy" id="1656887"/>
    <lineage>
        <taxon>Bacteria</taxon>
        <taxon>Thermotogati</taxon>
        <taxon>Deinococcota</taxon>
        <taxon>Deinococci</taxon>
        <taxon>Deinococcales</taxon>
        <taxon>Deinococcaceae</taxon>
        <taxon>Deinococcus</taxon>
    </lineage>
</organism>
<accession>A0ABW1ZKT9</accession>
<dbReference type="EMBL" id="JBHSWB010000001">
    <property type="protein sequence ID" value="MFC6660127.1"/>
    <property type="molecule type" value="Genomic_DNA"/>
</dbReference>
<evidence type="ECO:0000313" key="2">
    <source>
        <dbReference type="Proteomes" id="UP001596317"/>
    </source>
</evidence>
<name>A0ABW1ZKT9_9DEIO</name>
<comment type="caution">
    <text evidence="1">The sequence shown here is derived from an EMBL/GenBank/DDBJ whole genome shotgun (WGS) entry which is preliminary data.</text>
</comment>
<proteinExistence type="predicted"/>
<dbReference type="RefSeq" id="WP_224607877.1">
    <property type="nucleotide sequence ID" value="NZ_JAIQXV010000007.1"/>
</dbReference>
<sequence>MKLSLNLRAARELAVDALGPDADEVLSLLDAKGLVIVRRRDLPGSHPADAETLENVTLQAPATWTEPHQLTVITPAGETLELYVHEVDAALVYEAVQLQAVLGHRVDVVIDREGQILLRATAVPR</sequence>
<dbReference type="Proteomes" id="UP001596317">
    <property type="component" value="Unassembled WGS sequence"/>
</dbReference>
<reference evidence="2" key="1">
    <citation type="journal article" date="2019" name="Int. J. Syst. Evol. Microbiol.">
        <title>The Global Catalogue of Microorganisms (GCM) 10K type strain sequencing project: providing services to taxonomists for standard genome sequencing and annotation.</title>
        <authorList>
            <consortium name="The Broad Institute Genomics Platform"/>
            <consortium name="The Broad Institute Genome Sequencing Center for Infectious Disease"/>
            <person name="Wu L."/>
            <person name="Ma J."/>
        </authorList>
    </citation>
    <scope>NUCLEOTIDE SEQUENCE [LARGE SCALE GENOMIC DNA]</scope>
    <source>
        <strain evidence="2">CCUG 63830</strain>
    </source>
</reference>
<gene>
    <name evidence="1" type="ORF">ACFP90_06970</name>
</gene>